<dbReference type="EMBL" id="PDUG01000004">
    <property type="protein sequence ID" value="PIC35907.1"/>
    <property type="molecule type" value="Genomic_DNA"/>
</dbReference>
<dbReference type="InterPro" id="IPR045119">
    <property type="entry name" value="SUN1-5"/>
</dbReference>
<dbReference type="GO" id="GO:0034993">
    <property type="term" value="C:meiotic nuclear membrane microtubule tethering complex"/>
    <property type="evidence" value="ECO:0007669"/>
    <property type="project" value="TreeGrafter"/>
</dbReference>
<gene>
    <name evidence="7" type="primary">Cnig_chr_IV.g15105</name>
    <name evidence="7" type="ORF">B9Z55_015105</name>
</gene>
<dbReference type="AlphaFoldDB" id="A0A2G5U8S1"/>
<feature type="transmembrane region" description="Helical" evidence="5">
    <location>
        <begin position="396"/>
        <end position="419"/>
    </location>
</feature>
<comment type="subcellular location">
    <subcellularLocation>
        <location evidence="1">Membrane</location>
    </subcellularLocation>
</comment>
<dbReference type="Gene3D" id="2.60.120.260">
    <property type="entry name" value="Galactose-binding domain-like"/>
    <property type="match status" value="2"/>
</dbReference>
<evidence type="ECO:0000256" key="5">
    <source>
        <dbReference type="SAM" id="Phobius"/>
    </source>
</evidence>
<dbReference type="FunFam" id="2.60.120.260:FF:000158">
    <property type="entry name" value="Protein CBG16940"/>
    <property type="match status" value="2"/>
</dbReference>
<dbReference type="PANTHER" id="PTHR12911:SF2">
    <property type="entry name" value="SUN DOMAIN-CONTAINING PROTEIN 1"/>
    <property type="match status" value="1"/>
</dbReference>
<dbReference type="GO" id="GO:0043495">
    <property type="term" value="F:protein-membrane adaptor activity"/>
    <property type="evidence" value="ECO:0007669"/>
    <property type="project" value="TreeGrafter"/>
</dbReference>
<keyword evidence="2 5" id="KW-0812">Transmembrane</keyword>
<dbReference type="STRING" id="1611254.A0A2G5U8S1"/>
<keyword evidence="3 5" id="KW-1133">Transmembrane helix</keyword>
<accession>A0A2G5U8S1</accession>
<sequence length="795" mass="90459">MLPTTHSRNPNRGSDANFIRNNTFGVEEPNTKTTIWYKWISNRIRQYMIPEIFHFICLVLILYRLQTLSNQNDRVLETVNSMQSKFGKMERKIETLVSRKPNQGINAFDNTEPLEQSIADVLESMKSPVQDSTEKMGPIIPQTKQSTSKTAESTFEVSIPKELYRFNAADYLKGASVDNDYSSSSNLNPIIGYDQTNLVLLDRPQPPKRQAWCTTDKNPVLTINLAKYIKPISVSYQHSKWNGAIPNGAPRTYDVVACLDFYCEKWKPLASNCQYSRYESKGTEQICNISSHLDVPLIGKVQFRFRENYGDTKTTCVHLVRVYGETKSPLKTEEKKLRSEELCTDLRWYYHNNFFKYTWTDKSCSLLYNNSCCSECPECCQECLISDYNGTTLGNIVGYTMFSILGAITSLVALFTILVNSMQSKFGNMERKIELLVSRKPNQDMNPFDNTEPLEQSIADVLKNMKSPTHDSTEKMEPIVPQTKQFTSKTAAGSTFEVSFPKEPYRFNAADYLKGASVDNDHSSSSSLNPLIGYDQTNLVLLDRPQPPADKAWCTNDENPVLTINLAKYIKPISVSYQHSKWNGAIPNGAPKIYDVVACLDFYCEKWKPLALNCQYSPFESNEKEQMCNVTSHLDDPLIGKVQFRFRENYGDTKMTCVHLVRVHGEAETPVKIEEKLLKSEELCTDLRWYYHNSYFKYTWTDKNCTVLYKNNCCSECPECCEECSITDYNGTALGNIVGNTILGILIGILSLMFLFLALAALVGCIACCTGNCDVTEEPRSGRRHRAKKRAPYNF</sequence>
<keyword evidence="4 5" id="KW-0472">Membrane</keyword>
<evidence type="ECO:0000256" key="4">
    <source>
        <dbReference type="ARBA" id="ARBA00023136"/>
    </source>
</evidence>
<dbReference type="PROSITE" id="PS51469">
    <property type="entry name" value="SUN"/>
    <property type="match status" value="2"/>
</dbReference>
<feature type="domain" description="SUN" evidence="6">
    <location>
        <begin position="493"/>
        <end position="668"/>
    </location>
</feature>
<dbReference type="PANTHER" id="PTHR12911">
    <property type="entry name" value="SAD1/UNC-84-LIKE PROTEIN-RELATED"/>
    <property type="match status" value="1"/>
</dbReference>
<keyword evidence="8" id="KW-1185">Reference proteome</keyword>
<dbReference type="Proteomes" id="UP000230233">
    <property type="component" value="Chromosome IV"/>
</dbReference>
<organism evidence="7 8">
    <name type="scientific">Caenorhabditis nigoni</name>
    <dbReference type="NCBI Taxonomy" id="1611254"/>
    <lineage>
        <taxon>Eukaryota</taxon>
        <taxon>Metazoa</taxon>
        <taxon>Ecdysozoa</taxon>
        <taxon>Nematoda</taxon>
        <taxon>Chromadorea</taxon>
        <taxon>Rhabditida</taxon>
        <taxon>Rhabditina</taxon>
        <taxon>Rhabditomorpha</taxon>
        <taxon>Rhabditoidea</taxon>
        <taxon>Rhabditidae</taxon>
        <taxon>Peloderinae</taxon>
        <taxon>Caenorhabditis</taxon>
    </lineage>
</organism>
<protein>
    <recommendedName>
        <fullName evidence="6">SUN domain-containing protein</fullName>
    </recommendedName>
</protein>
<feature type="domain" description="SUN" evidence="6">
    <location>
        <begin position="137"/>
        <end position="327"/>
    </location>
</feature>
<comment type="caution">
    <text evidence="7">The sequence shown here is derived from an EMBL/GenBank/DDBJ whole genome shotgun (WGS) entry which is preliminary data.</text>
</comment>
<feature type="transmembrane region" description="Helical" evidence="5">
    <location>
        <begin position="742"/>
        <end position="763"/>
    </location>
</feature>
<dbReference type="Pfam" id="PF07738">
    <property type="entry name" value="Sad1_UNC"/>
    <property type="match status" value="2"/>
</dbReference>
<evidence type="ECO:0000259" key="6">
    <source>
        <dbReference type="PROSITE" id="PS51469"/>
    </source>
</evidence>
<reference evidence="8" key="1">
    <citation type="submission" date="2017-10" db="EMBL/GenBank/DDBJ databases">
        <title>Rapid genome shrinkage in a self-fertile nematode reveals novel sperm competition proteins.</title>
        <authorList>
            <person name="Yin D."/>
            <person name="Schwarz E.M."/>
            <person name="Thomas C.G."/>
            <person name="Felde R.L."/>
            <person name="Korf I.F."/>
            <person name="Cutter A.D."/>
            <person name="Schartner C.M."/>
            <person name="Ralston E.J."/>
            <person name="Meyer B.J."/>
            <person name="Haag E.S."/>
        </authorList>
    </citation>
    <scope>NUCLEOTIDE SEQUENCE [LARGE SCALE GENOMIC DNA]</scope>
    <source>
        <strain evidence="8">JU1422</strain>
    </source>
</reference>
<proteinExistence type="predicted"/>
<evidence type="ECO:0000313" key="8">
    <source>
        <dbReference type="Proteomes" id="UP000230233"/>
    </source>
</evidence>
<evidence type="ECO:0000256" key="2">
    <source>
        <dbReference type="ARBA" id="ARBA00022692"/>
    </source>
</evidence>
<dbReference type="InterPro" id="IPR012919">
    <property type="entry name" value="SUN_dom"/>
</dbReference>
<evidence type="ECO:0000256" key="1">
    <source>
        <dbReference type="ARBA" id="ARBA00004370"/>
    </source>
</evidence>
<evidence type="ECO:0000256" key="3">
    <source>
        <dbReference type="ARBA" id="ARBA00022989"/>
    </source>
</evidence>
<name>A0A2G5U8S1_9PELO</name>
<evidence type="ECO:0000313" key="7">
    <source>
        <dbReference type="EMBL" id="PIC35907.1"/>
    </source>
</evidence>
<dbReference type="OrthoDB" id="342281at2759"/>